<evidence type="ECO:0000256" key="4">
    <source>
        <dbReference type="PROSITE-ProRule" id="PRU00221"/>
    </source>
</evidence>
<gene>
    <name evidence="5" type="primary">WDR55</name>
    <name evidence="5" type="ORF">OS493_008349</name>
</gene>
<dbReference type="AlphaFoldDB" id="A0A9X0A4R7"/>
<accession>A0A9X0A4R7</accession>
<evidence type="ECO:0000256" key="2">
    <source>
        <dbReference type="ARBA" id="ARBA00022574"/>
    </source>
</evidence>
<feature type="repeat" description="WD" evidence="4">
    <location>
        <begin position="60"/>
        <end position="101"/>
    </location>
</feature>
<sequence>MADQSKGSEDGVPGDISFNSQVFDLSFHPNRDIIAAAEIDGRVTVHSYSVSEENHLLLDLHHHKKACRALSFSPDGLYLFTASKDKSLQAVDMNSGAVAHAITKAHNSPVYCMKVITDNLIATGDDDGCVKFWDTRQAACVLTVADNEDFISDMACDAEKRTLLATSGDGTLSVFNIRRQKIEQRSDNMESELLSIAVVKGGRKVVCGTGDGILNLFSWSEWGDISDRFPGHPLSIDACVAVSDNVVCTGSMDGIIRAVHILPNRFVGTVGEHDDFPVERMRLSRDGDTLASCSHDQNIKFWDVSHLKTLHVDPGSKKRDTAADKATNDFFADL</sequence>
<dbReference type="Pfam" id="PF24796">
    <property type="entry name" value="WDR55"/>
    <property type="match status" value="1"/>
</dbReference>
<dbReference type="Gene3D" id="2.130.10.10">
    <property type="entry name" value="YVTN repeat-like/Quinoprotein amine dehydrogenase"/>
    <property type="match status" value="2"/>
</dbReference>
<dbReference type="PROSITE" id="PS50294">
    <property type="entry name" value="WD_REPEATS_REGION"/>
    <property type="match status" value="1"/>
</dbReference>
<keyword evidence="2 4" id="KW-0853">WD repeat</keyword>
<name>A0A9X0A4R7_9CNID</name>
<keyword evidence="6" id="KW-1185">Reference proteome</keyword>
<evidence type="ECO:0000256" key="1">
    <source>
        <dbReference type="ARBA" id="ARBA00007625"/>
    </source>
</evidence>
<protein>
    <submittedName>
        <fullName evidence="5">WD domain repeat-containing protein 55</fullName>
    </submittedName>
</protein>
<dbReference type="PANTHER" id="PTHR44019:SF20">
    <property type="entry name" value="WD REPEAT-CONTAINING PROTEIN 55"/>
    <property type="match status" value="1"/>
</dbReference>
<proteinExistence type="inferred from homology"/>
<organism evidence="5 6">
    <name type="scientific">Desmophyllum pertusum</name>
    <dbReference type="NCBI Taxonomy" id="174260"/>
    <lineage>
        <taxon>Eukaryota</taxon>
        <taxon>Metazoa</taxon>
        <taxon>Cnidaria</taxon>
        <taxon>Anthozoa</taxon>
        <taxon>Hexacorallia</taxon>
        <taxon>Scleractinia</taxon>
        <taxon>Caryophylliina</taxon>
        <taxon>Caryophylliidae</taxon>
        <taxon>Desmophyllum</taxon>
    </lineage>
</organism>
<dbReference type="InterPro" id="IPR019775">
    <property type="entry name" value="WD40_repeat_CS"/>
</dbReference>
<dbReference type="EMBL" id="MU825399">
    <property type="protein sequence ID" value="KAJ7393053.1"/>
    <property type="molecule type" value="Genomic_DNA"/>
</dbReference>
<dbReference type="InterPro" id="IPR036322">
    <property type="entry name" value="WD40_repeat_dom_sf"/>
</dbReference>
<dbReference type="Proteomes" id="UP001163046">
    <property type="component" value="Unassembled WGS sequence"/>
</dbReference>
<dbReference type="InterPro" id="IPR050505">
    <property type="entry name" value="WDR55/POC1"/>
</dbReference>
<feature type="repeat" description="WD" evidence="4">
    <location>
        <begin position="278"/>
        <end position="312"/>
    </location>
</feature>
<evidence type="ECO:0000256" key="3">
    <source>
        <dbReference type="ARBA" id="ARBA00022737"/>
    </source>
</evidence>
<dbReference type="SUPFAM" id="SSF50978">
    <property type="entry name" value="WD40 repeat-like"/>
    <property type="match status" value="1"/>
</dbReference>
<reference evidence="5" key="1">
    <citation type="submission" date="2023-01" db="EMBL/GenBank/DDBJ databases">
        <title>Genome assembly of the deep-sea coral Lophelia pertusa.</title>
        <authorList>
            <person name="Herrera S."/>
            <person name="Cordes E."/>
        </authorList>
    </citation>
    <scope>NUCLEOTIDE SEQUENCE</scope>
    <source>
        <strain evidence="5">USNM1676648</strain>
        <tissue evidence="5">Polyp</tissue>
    </source>
</reference>
<keyword evidence="3" id="KW-0677">Repeat</keyword>
<evidence type="ECO:0000313" key="5">
    <source>
        <dbReference type="EMBL" id="KAJ7393053.1"/>
    </source>
</evidence>
<comment type="caution">
    <text evidence="5">The sequence shown here is derived from an EMBL/GenBank/DDBJ whole genome shotgun (WGS) entry which is preliminary data.</text>
</comment>
<comment type="similarity">
    <text evidence="1">Belongs to the WD repeat WDR55 family.</text>
</comment>
<evidence type="ECO:0000313" key="6">
    <source>
        <dbReference type="Proteomes" id="UP001163046"/>
    </source>
</evidence>
<dbReference type="PROSITE" id="PS00678">
    <property type="entry name" value="WD_REPEATS_1"/>
    <property type="match status" value="2"/>
</dbReference>
<dbReference type="OrthoDB" id="2288928at2759"/>
<dbReference type="SMART" id="SM00320">
    <property type="entry name" value="WD40"/>
    <property type="match status" value="7"/>
</dbReference>
<dbReference type="PANTHER" id="PTHR44019">
    <property type="entry name" value="WD REPEAT-CONTAINING PROTEIN 55"/>
    <property type="match status" value="1"/>
</dbReference>
<dbReference type="InterPro" id="IPR015943">
    <property type="entry name" value="WD40/YVTN_repeat-like_dom_sf"/>
</dbReference>
<dbReference type="InterPro" id="IPR001680">
    <property type="entry name" value="WD40_rpt"/>
</dbReference>
<feature type="repeat" description="WD" evidence="4">
    <location>
        <begin position="103"/>
        <end position="143"/>
    </location>
</feature>
<dbReference type="PROSITE" id="PS50082">
    <property type="entry name" value="WD_REPEATS_2"/>
    <property type="match status" value="3"/>
</dbReference>